<dbReference type="InterPro" id="IPR000669">
    <property type="entry name" value="Mannitol_DH"/>
</dbReference>
<evidence type="ECO:0000256" key="2">
    <source>
        <dbReference type="ARBA" id="ARBA00012939"/>
    </source>
</evidence>
<evidence type="ECO:0000259" key="8">
    <source>
        <dbReference type="Pfam" id="PF01232"/>
    </source>
</evidence>
<dbReference type="RefSeq" id="WP_086473120.1">
    <property type="nucleotide sequence ID" value="NZ_FXWJ01000001.1"/>
</dbReference>
<comment type="caution">
    <text evidence="10">The sequence shown here is derived from an EMBL/GenBank/DDBJ whole genome shotgun (WGS) entry which is preliminary data.</text>
</comment>
<dbReference type="InterPro" id="IPR013328">
    <property type="entry name" value="6PGD_dom2"/>
</dbReference>
<comment type="catalytic activity">
    <reaction evidence="6">
        <text>D-mannitol 1-phosphate + NAD(+) = beta-D-fructose 6-phosphate + NADH + H(+)</text>
        <dbReference type="Rhea" id="RHEA:19661"/>
        <dbReference type="ChEBI" id="CHEBI:15378"/>
        <dbReference type="ChEBI" id="CHEBI:57540"/>
        <dbReference type="ChEBI" id="CHEBI:57634"/>
        <dbReference type="ChEBI" id="CHEBI:57945"/>
        <dbReference type="ChEBI" id="CHEBI:61381"/>
        <dbReference type="EC" id="1.1.1.17"/>
    </reaction>
</comment>
<dbReference type="InterPro" id="IPR023027">
    <property type="entry name" value="Mannitol_DH_CS"/>
</dbReference>
<dbReference type="Gene3D" id="1.10.1040.10">
    <property type="entry name" value="N-(1-d-carboxylethyl)-l-norvaline Dehydrogenase, domain 2"/>
    <property type="match status" value="1"/>
</dbReference>
<dbReference type="Gene3D" id="3.40.50.720">
    <property type="entry name" value="NAD(P)-binding Rossmann-like Domain"/>
    <property type="match status" value="1"/>
</dbReference>
<evidence type="ECO:0000256" key="7">
    <source>
        <dbReference type="SAM" id="MobiDB-lite"/>
    </source>
</evidence>
<evidence type="ECO:0000256" key="4">
    <source>
        <dbReference type="ARBA" id="ARBA00023002"/>
    </source>
</evidence>
<dbReference type="PRINTS" id="PR00084">
    <property type="entry name" value="MTLDHDRGNASE"/>
</dbReference>
<proteinExistence type="inferred from homology"/>
<dbReference type="InterPro" id="IPR013131">
    <property type="entry name" value="Mannitol_DH_N"/>
</dbReference>
<dbReference type="InterPro" id="IPR036291">
    <property type="entry name" value="NAD(P)-bd_dom_sf"/>
</dbReference>
<dbReference type="EC" id="1.1.1.17" evidence="2"/>
<dbReference type="PANTHER" id="PTHR43362:SF1">
    <property type="entry name" value="MANNITOL DEHYDROGENASE 2-RELATED"/>
    <property type="match status" value="1"/>
</dbReference>
<feature type="region of interest" description="Disordered" evidence="7">
    <location>
        <begin position="482"/>
        <end position="519"/>
    </location>
</feature>
<feature type="domain" description="Mannitol dehydrogenase C-terminal" evidence="9">
    <location>
        <begin position="296"/>
        <end position="429"/>
    </location>
</feature>
<evidence type="ECO:0000256" key="5">
    <source>
        <dbReference type="ARBA" id="ARBA00023027"/>
    </source>
</evidence>
<accession>A0ABY1RB37</accession>
<keyword evidence="11" id="KW-1185">Reference proteome</keyword>
<dbReference type="Proteomes" id="UP000194464">
    <property type="component" value="Unassembled WGS sequence"/>
</dbReference>
<evidence type="ECO:0000256" key="6">
    <source>
        <dbReference type="ARBA" id="ARBA00048615"/>
    </source>
</evidence>
<dbReference type="InterPro" id="IPR050988">
    <property type="entry name" value="Mannitol_DH/Oxidoreductase"/>
</dbReference>
<dbReference type="Pfam" id="PF01232">
    <property type="entry name" value="Mannitol_dh"/>
    <property type="match status" value="1"/>
</dbReference>
<organism evidence="10 11">
    <name type="scientific">Plantibacter elymi</name>
    <name type="common">nom. nud.</name>
    <dbReference type="NCBI Taxonomy" id="199708"/>
    <lineage>
        <taxon>Bacteria</taxon>
        <taxon>Bacillati</taxon>
        <taxon>Actinomycetota</taxon>
        <taxon>Actinomycetes</taxon>
        <taxon>Micrococcales</taxon>
        <taxon>Microbacteriaceae</taxon>
        <taxon>Plantibacter</taxon>
    </lineage>
</organism>
<keyword evidence="4" id="KW-0560">Oxidoreductase</keyword>
<feature type="compositionally biased region" description="Pro residues" evidence="7">
    <location>
        <begin position="483"/>
        <end position="509"/>
    </location>
</feature>
<evidence type="ECO:0000313" key="10">
    <source>
        <dbReference type="EMBL" id="SMQ59943.1"/>
    </source>
</evidence>
<dbReference type="InterPro" id="IPR013118">
    <property type="entry name" value="Mannitol_DH_C"/>
</dbReference>
<sequence length="519" mass="55448">MNADNAAGAPGEEAVPHLSRARLPEFPSAPVRIVHLGLGAFHRAHQAWYTQLVDPDHEWGIAAFTGRSPQAAADLDAQDCLYTVVERSADGDSATIVGSIVEARDGGDVARLHDLLAAETTAIVTLTVTESGYRLDAEGTPDASDPAVEHDVALLSEAFAERADLRDARPTTTLGRLLLGLEARRRAGAGPIAIVPCDNIADGGPLVRRAMLALADRVHPETARWIADEVSFVSSSVDRITPRPTVADGATAATLTGFADAAPVVTEPFTDWVLSGDFPAGRPAWESAGARFVDVLEPYEQRKLRLLNGAHSLLAYAGPLRGHATVAEAVGDEQCRAWVEEYWDETERHLPEGLGLTAYRTALLERFDNARIEHRLQQIALEGVTKLRVRIVATLLAERAAGRPGTGSLRVIAAWVAAVQGDDRPGDASGAAVAEALRFQGRERTAALVRLIDPRLLDSEPDDGSALVTELGRLVDELAFPVPEHPLPVPEHPLPVPEHPLPVPEPVEGPTPDDSSRSA</sequence>
<dbReference type="Pfam" id="PF08125">
    <property type="entry name" value="Mannitol_dh_C"/>
    <property type="match status" value="1"/>
</dbReference>
<dbReference type="SUPFAM" id="SSF51735">
    <property type="entry name" value="NAD(P)-binding Rossmann-fold domains"/>
    <property type="match status" value="1"/>
</dbReference>
<reference evidence="10 11" key="1">
    <citation type="submission" date="2017-04" db="EMBL/GenBank/DDBJ databases">
        <authorList>
            <person name="Varghese N."/>
            <person name="Submissions S."/>
        </authorList>
    </citation>
    <scope>NUCLEOTIDE SEQUENCE [LARGE SCALE GENOMIC DNA]</scope>
    <source>
        <strain evidence="10 11">VKM Ac-1784</strain>
    </source>
</reference>
<evidence type="ECO:0000256" key="3">
    <source>
        <dbReference type="ARBA" id="ARBA00016219"/>
    </source>
</evidence>
<dbReference type="EMBL" id="FXWJ01000001">
    <property type="protein sequence ID" value="SMQ59943.1"/>
    <property type="molecule type" value="Genomic_DNA"/>
</dbReference>
<dbReference type="PROSITE" id="PS00974">
    <property type="entry name" value="MANNITOL_DHGENASE"/>
    <property type="match status" value="1"/>
</dbReference>
<evidence type="ECO:0000256" key="1">
    <source>
        <dbReference type="ARBA" id="ARBA00006541"/>
    </source>
</evidence>
<dbReference type="PANTHER" id="PTHR43362">
    <property type="entry name" value="MANNITOL DEHYDROGENASE DSF1-RELATED"/>
    <property type="match status" value="1"/>
</dbReference>
<name>A0ABY1RB37_9MICO</name>
<evidence type="ECO:0000259" key="9">
    <source>
        <dbReference type="Pfam" id="PF08125"/>
    </source>
</evidence>
<gene>
    <name evidence="10" type="ORF">SAMN06295909_0375</name>
</gene>
<dbReference type="SUPFAM" id="SSF48179">
    <property type="entry name" value="6-phosphogluconate dehydrogenase C-terminal domain-like"/>
    <property type="match status" value="1"/>
</dbReference>
<dbReference type="InterPro" id="IPR008927">
    <property type="entry name" value="6-PGluconate_DH-like_C_sf"/>
</dbReference>
<feature type="domain" description="Mannitol dehydrogenase N-terminal" evidence="8">
    <location>
        <begin position="32"/>
        <end position="286"/>
    </location>
</feature>
<keyword evidence="5" id="KW-0520">NAD</keyword>
<comment type="similarity">
    <text evidence="1">Belongs to the mannitol dehydrogenase family.</text>
</comment>
<protein>
    <recommendedName>
        <fullName evidence="3">Mannitol-1-phosphate 5-dehydrogenase</fullName>
        <ecNumber evidence="2">1.1.1.17</ecNumber>
    </recommendedName>
</protein>
<evidence type="ECO:0000313" key="11">
    <source>
        <dbReference type="Proteomes" id="UP000194464"/>
    </source>
</evidence>